<name>A0A172UX85_9MYCO</name>
<keyword evidence="1" id="KW-0614">Plasmid</keyword>
<evidence type="ECO:0000313" key="1">
    <source>
        <dbReference type="EMBL" id="ANE83454.1"/>
    </source>
</evidence>
<dbReference type="AlphaFoldDB" id="A0A172UX85"/>
<geneLocation type="plasmid" evidence="2">
    <name>pmyc1</name>
</geneLocation>
<protein>
    <submittedName>
        <fullName evidence="1">Uncharacterized protein</fullName>
    </submittedName>
</protein>
<evidence type="ECO:0000313" key="2">
    <source>
        <dbReference type="Proteomes" id="UP000077143"/>
    </source>
</evidence>
<organism evidence="1 2">
    <name type="scientific">Mycobacterium adipatum</name>
    <dbReference type="NCBI Taxonomy" id="1682113"/>
    <lineage>
        <taxon>Bacteria</taxon>
        <taxon>Bacillati</taxon>
        <taxon>Actinomycetota</taxon>
        <taxon>Actinomycetes</taxon>
        <taxon>Mycobacteriales</taxon>
        <taxon>Mycobacteriaceae</taxon>
        <taxon>Mycobacterium</taxon>
    </lineage>
</organism>
<dbReference type="EMBL" id="CP015597">
    <property type="protein sequence ID" value="ANE83454.1"/>
    <property type="molecule type" value="Genomic_DNA"/>
</dbReference>
<keyword evidence="2" id="KW-1185">Reference proteome</keyword>
<reference evidence="1 2" key="1">
    <citation type="submission" date="2016-05" db="EMBL/GenBank/DDBJ databases">
        <title>Complete genome sequence of a phthalic acid esters degrading Mycobacterium sp. YC-RL4.</title>
        <authorList>
            <person name="Ren L."/>
            <person name="Fan S."/>
            <person name="Ruth N."/>
            <person name="Jia Y."/>
            <person name="Wang J."/>
            <person name="Qiao C."/>
        </authorList>
    </citation>
    <scope>NUCLEOTIDE SEQUENCE [LARGE SCALE GENOMIC DNA]</scope>
    <source>
        <strain evidence="1 2">YC-RL4</strain>
        <plasmid evidence="2">pmyc1</plasmid>
    </source>
</reference>
<gene>
    <name evidence="1" type="ORF">A7U43_28500</name>
</gene>
<dbReference type="KEGG" id="madi:A7U43_28500"/>
<proteinExistence type="predicted"/>
<dbReference type="Proteomes" id="UP000077143">
    <property type="component" value="Plasmid pMYC1"/>
</dbReference>
<accession>A0A172UX85</accession>
<sequence>MNISAQPDWAALVAQRDCTAVRELIEGLDEVGHLRVPYARLPKRVHTAFAAEHTTWAEIGERSIAELMTCRMAGDATMVALLEAGVAAVADSRAAAGLTRIGAPAAIAALLGELSDLDRGMLAGRVWPDQPPTKEAVSAELGVYPGYLSRYVPRARARFAELLAAPTHAEVSEHAATLRESVGSYAPDAVVAAELAALGLDPGGTEAQVILHVAGPYARRGDWWETVEPGGKQAAADALAAAFASSPAPTVVELRGALEGSGMRAEAITAYLHSQASVRRFGSVYVRWGELTSINVEAVLHAHHAPMRADAIHAALQPGAPTLGSVGTALSDHRQFQRITRTTWGLRDWGMPEYRGIVDEIGAAIDAAGGKIHLDDLKRDLVQRFPDISARSVHSYAHSLAFFTRDKVVRRRTPSDPMRRSGPLNSVRGAFRNGPKQIRLAVAVNAEVTRGSGQTTIPAFAAALGIGPGQERIFSGPLGSVKLYYRVATTNGVGLGSLRRLAHAREADIGDTLVLVFGLDNNSLDAVRIPAETSPSDSLPALLGRKPRDPVAALGKSLQCRPDEVEGVLRGRGELRLADYVSQARGEQP</sequence>